<sequence>MNLRTIKTEIQLRGSWLFEVEYDAKNRLTKLNFTHDHMLAQYQFYKDKVLVEEKQFVRYGLV</sequence>
<evidence type="ECO:0000313" key="2">
    <source>
        <dbReference type="Proteomes" id="UP000008367"/>
    </source>
</evidence>
<reference evidence="1 2" key="1">
    <citation type="submission" date="2012-10" db="EMBL/GenBank/DDBJ databases">
        <title>Genome sequence of Vibrio Cholerae HENC-02.</title>
        <authorList>
            <person name="Eppinger M."/>
            <person name="Hasan N.A."/>
            <person name="Sengamalay N."/>
            <person name="Hine E."/>
            <person name="Su Q."/>
            <person name="Daugherty S.C."/>
            <person name="Young S."/>
            <person name="Sadzewicz L."/>
            <person name="Tallon L."/>
            <person name="Cebula T.A."/>
            <person name="Ravel J."/>
            <person name="Colwell R.R."/>
        </authorList>
    </citation>
    <scope>NUCLEOTIDE SEQUENCE [LARGE SCALE GENOMIC DNA]</scope>
    <source>
        <strain evidence="1 2">HENC-02</strain>
    </source>
</reference>
<evidence type="ECO:0000313" key="1">
    <source>
        <dbReference type="EMBL" id="EKM30694.1"/>
    </source>
</evidence>
<organism evidence="1 2">
    <name type="scientific">Vibrio harveyi</name>
    <name type="common">Beneckea harveyi</name>
    <dbReference type="NCBI Taxonomy" id="669"/>
    <lineage>
        <taxon>Bacteria</taxon>
        <taxon>Pseudomonadati</taxon>
        <taxon>Pseudomonadota</taxon>
        <taxon>Gammaproteobacteria</taxon>
        <taxon>Vibrionales</taxon>
        <taxon>Vibrionaceae</taxon>
        <taxon>Vibrio</taxon>
    </lineage>
</organism>
<protein>
    <submittedName>
        <fullName evidence="1">Peptidase C39, bacteriocin processing domain protein</fullName>
    </submittedName>
</protein>
<name>A0A454CW95_VIBHA</name>
<comment type="caution">
    <text evidence="1">The sequence shown here is derived from an EMBL/GenBank/DDBJ whole genome shotgun (WGS) entry which is preliminary data.</text>
</comment>
<accession>A0A454CW95</accession>
<proteinExistence type="predicted"/>
<dbReference type="AlphaFoldDB" id="A0A454CW95"/>
<dbReference type="EMBL" id="AJSR01001529">
    <property type="protein sequence ID" value="EKM30694.1"/>
    <property type="molecule type" value="Genomic_DNA"/>
</dbReference>
<gene>
    <name evidence="1" type="ORF">VCHENC02_3593</name>
</gene>
<dbReference type="Proteomes" id="UP000008367">
    <property type="component" value="Unassembled WGS sequence"/>
</dbReference>